<evidence type="ECO:0000313" key="9">
    <source>
        <dbReference type="EMBL" id="MCR1821929.1"/>
    </source>
</evidence>
<comment type="subcellular location">
    <subcellularLocation>
        <location evidence="1 7">Cell membrane</location>
        <topology evidence="1 7">Multi-pass membrane protein</topology>
    </subcellularLocation>
</comment>
<feature type="transmembrane region" description="Helical" evidence="7">
    <location>
        <begin position="135"/>
        <end position="162"/>
    </location>
</feature>
<comment type="caution">
    <text evidence="9">The sequence shown here is derived from an EMBL/GenBank/DDBJ whole genome shotgun (WGS) entry which is preliminary data.</text>
</comment>
<feature type="transmembrane region" description="Helical" evidence="7">
    <location>
        <begin position="232"/>
        <end position="254"/>
    </location>
</feature>
<dbReference type="InterPro" id="IPR035906">
    <property type="entry name" value="MetI-like_sf"/>
</dbReference>
<evidence type="ECO:0000256" key="3">
    <source>
        <dbReference type="ARBA" id="ARBA00022475"/>
    </source>
</evidence>
<keyword evidence="6 7" id="KW-0472">Membrane</keyword>
<protein>
    <submittedName>
        <fullName evidence="9">ABC transporter permease</fullName>
    </submittedName>
</protein>
<comment type="similarity">
    <text evidence="7">Belongs to the binding-protein-dependent transport system permease family.</text>
</comment>
<name>A0A9X2M8Q9_9FIRM</name>
<reference evidence="9" key="1">
    <citation type="submission" date="2022-07" db="EMBL/GenBank/DDBJ databases">
        <title>Enhanced cultured diversity of the mouse gut microbiota enables custom-made synthetic communities.</title>
        <authorList>
            <person name="Afrizal A."/>
        </authorList>
    </citation>
    <scope>NUCLEOTIDE SEQUENCE</scope>
    <source>
        <strain evidence="9">DSM 29186</strain>
    </source>
</reference>
<dbReference type="AlphaFoldDB" id="A0A9X2M8Q9"/>
<evidence type="ECO:0000256" key="6">
    <source>
        <dbReference type="ARBA" id="ARBA00023136"/>
    </source>
</evidence>
<evidence type="ECO:0000256" key="2">
    <source>
        <dbReference type="ARBA" id="ARBA00022448"/>
    </source>
</evidence>
<keyword evidence="2 7" id="KW-0813">Transport</keyword>
<evidence type="ECO:0000259" key="8">
    <source>
        <dbReference type="PROSITE" id="PS50928"/>
    </source>
</evidence>
<feature type="domain" description="ABC transmembrane type-1" evidence="8">
    <location>
        <begin position="96"/>
        <end position="293"/>
    </location>
</feature>
<dbReference type="SUPFAM" id="SSF161098">
    <property type="entry name" value="MetI-like"/>
    <property type="match status" value="1"/>
</dbReference>
<dbReference type="GO" id="GO:0005886">
    <property type="term" value="C:plasma membrane"/>
    <property type="evidence" value="ECO:0007669"/>
    <property type="project" value="UniProtKB-SubCell"/>
</dbReference>
<evidence type="ECO:0000256" key="5">
    <source>
        <dbReference type="ARBA" id="ARBA00022989"/>
    </source>
</evidence>
<sequence>MDTVKFIFKRVLMAIFTIFVAATITFFLMKLVPGSPFASEKANEIAQQALNEKYGLDKPVFEQYTIYLKQLLHGDLGISYKLQRNVPVLTIIKQSFPISAKIGAMAIIFAIVLGIPLGCLSALKREKWQDSVIRVISTLGIAVPSFVIATASMLLFAIQLNILPTYGLSGPSSYILPVFTLGFYPMCYITRLMRSSMLDALGQDYIRTARAKGMSEFVVTFKHALKNSLIPVITYLGPLVAFTLVGGFVVEKVFNIPGLGRYFIKAIDARDYNIIMGTTVFLASFVILMNLLCDILYKLVDPRIKLDD</sequence>
<evidence type="ECO:0000256" key="1">
    <source>
        <dbReference type="ARBA" id="ARBA00004651"/>
    </source>
</evidence>
<dbReference type="Gene3D" id="1.10.3720.10">
    <property type="entry name" value="MetI-like"/>
    <property type="match status" value="1"/>
</dbReference>
<dbReference type="CDD" id="cd06261">
    <property type="entry name" value="TM_PBP2"/>
    <property type="match status" value="1"/>
</dbReference>
<accession>A0A9X2M8Q9</accession>
<dbReference type="RefSeq" id="WP_257560119.1">
    <property type="nucleotide sequence ID" value="NZ_JANKBY010000026.1"/>
</dbReference>
<keyword evidence="5 7" id="KW-1133">Transmembrane helix</keyword>
<feature type="transmembrane region" description="Helical" evidence="7">
    <location>
        <begin position="274"/>
        <end position="297"/>
    </location>
</feature>
<feature type="transmembrane region" description="Helical" evidence="7">
    <location>
        <begin position="102"/>
        <end position="123"/>
    </location>
</feature>
<evidence type="ECO:0000256" key="7">
    <source>
        <dbReference type="RuleBase" id="RU363032"/>
    </source>
</evidence>
<dbReference type="EMBL" id="JANKBY010000026">
    <property type="protein sequence ID" value="MCR1821929.1"/>
    <property type="molecule type" value="Genomic_DNA"/>
</dbReference>
<proteinExistence type="inferred from homology"/>
<dbReference type="InterPro" id="IPR045621">
    <property type="entry name" value="BPD_transp_1_N"/>
</dbReference>
<dbReference type="Pfam" id="PF19300">
    <property type="entry name" value="BPD_transp_1_N"/>
    <property type="match status" value="1"/>
</dbReference>
<gene>
    <name evidence="9" type="ORF">NSA58_03920</name>
</gene>
<feature type="transmembrane region" description="Helical" evidence="7">
    <location>
        <begin position="12"/>
        <end position="32"/>
    </location>
</feature>
<organism evidence="9 10">
    <name type="scientific">Terrisporobacter muris</name>
    <dbReference type="NCBI Taxonomy" id="2963284"/>
    <lineage>
        <taxon>Bacteria</taxon>
        <taxon>Bacillati</taxon>
        <taxon>Bacillota</taxon>
        <taxon>Clostridia</taxon>
        <taxon>Peptostreptococcales</taxon>
        <taxon>Peptostreptococcaceae</taxon>
        <taxon>Terrisporobacter</taxon>
    </lineage>
</organism>
<dbReference type="Pfam" id="PF00528">
    <property type="entry name" value="BPD_transp_1"/>
    <property type="match status" value="1"/>
</dbReference>
<evidence type="ECO:0000256" key="4">
    <source>
        <dbReference type="ARBA" id="ARBA00022692"/>
    </source>
</evidence>
<dbReference type="PANTHER" id="PTHR30465">
    <property type="entry name" value="INNER MEMBRANE ABC TRANSPORTER"/>
    <property type="match status" value="1"/>
</dbReference>
<evidence type="ECO:0000313" key="10">
    <source>
        <dbReference type="Proteomes" id="UP001140817"/>
    </source>
</evidence>
<dbReference type="Proteomes" id="UP001140817">
    <property type="component" value="Unassembled WGS sequence"/>
</dbReference>
<keyword evidence="4 7" id="KW-0812">Transmembrane</keyword>
<keyword evidence="3" id="KW-1003">Cell membrane</keyword>
<dbReference type="PROSITE" id="PS50928">
    <property type="entry name" value="ABC_TM1"/>
    <property type="match status" value="1"/>
</dbReference>
<dbReference type="GO" id="GO:0055085">
    <property type="term" value="P:transmembrane transport"/>
    <property type="evidence" value="ECO:0007669"/>
    <property type="project" value="InterPro"/>
</dbReference>
<keyword evidence="10" id="KW-1185">Reference proteome</keyword>
<dbReference type="PANTHER" id="PTHR30465:SF74">
    <property type="entry name" value="OLIGOPEPTIDE TRANSPORT SYSTEM PERMEASE PROTEIN OPPB"/>
    <property type="match status" value="1"/>
</dbReference>
<dbReference type="InterPro" id="IPR000515">
    <property type="entry name" value="MetI-like"/>
</dbReference>